<name>A0A1G9BD32_9LACT</name>
<feature type="domain" description="HTH tetR-type" evidence="3">
    <location>
        <begin position="5"/>
        <end position="65"/>
    </location>
</feature>
<dbReference type="InterPro" id="IPR039532">
    <property type="entry name" value="TetR_C_Firmicutes"/>
</dbReference>
<dbReference type="InterPro" id="IPR001647">
    <property type="entry name" value="HTH_TetR"/>
</dbReference>
<evidence type="ECO:0000313" key="4">
    <source>
        <dbReference type="EMBL" id="SDK37397.1"/>
    </source>
</evidence>
<reference evidence="5" key="1">
    <citation type="submission" date="2016-10" db="EMBL/GenBank/DDBJ databases">
        <authorList>
            <person name="Varghese N."/>
            <person name="Submissions S."/>
        </authorList>
    </citation>
    <scope>NUCLEOTIDE SEQUENCE [LARGE SCALE GENOMIC DNA]</scope>
    <source>
        <strain evidence="5">DSM 19181</strain>
    </source>
</reference>
<keyword evidence="1 2" id="KW-0238">DNA-binding</keyword>
<evidence type="ECO:0000313" key="5">
    <source>
        <dbReference type="Proteomes" id="UP000199433"/>
    </source>
</evidence>
<dbReference type="InterPro" id="IPR009057">
    <property type="entry name" value="Homeodomain-like_sf"/>
</dbReference>
<proteinExistence type="predicted"/>
<dbReference type="Gene3D" id="1.10.357.10">
    <property type="entry name" value="Tetracycline Repressor, domain 2"/>
    <property type="match status" value="1"/>
</dbReference>
<dbReference type="OrthoDB" id="9810250at2"/>
<dbReference type="Proteomes" id="UP000199433">
    <property type="component" value="Unassembled WGS sequence"/>
</dbReference>
<dbReference type="GO" id="GO:0003677">
    <property type="term" value="F:DNA binding"/>
    <property type="evidence" value="ECO:0007669"/>
    <property type="project" value="UniProtKB-UniRule"/>
</dbReference>
<dbReference type="RefSeq" id="WP_091267177.1">
    <property type="nucleotide sequence ID" value="NZ_FNFK01000026.1"/>
</dbReference>
<evidence type="ECO:0000259" key="3">
    <source>
        <dbReference type="PROSITE" id="PS50977"/>
    </source>
</evidence>
<protein>
    <submittedName>
        <fullName evidence="4">Transcriptional regulator, TetR family</fullName>
    </submittedName>
</protein>
<dbReference type="NCBIfam" id="TIGR02366">
    <property type="entry name" value="DHAK_reg"/>
    <property type="match status" value="1"/>
</dbReference>
<dbReference type="InterPro" id="IPR050624">
    <property type="entry name" value="HTH-type_Tx_Regulator"/>
</dbReference>
<dbReference type="Pfam" id="PF14278">
    <property type="entry name" value="TetR_C_8"/>
    <property type="match status" value="1"/>
</dbReference>
<dbReference type="EMBL" id="FNFK01000026">
    <property type="protein sequence ID" value="SDK37397.1"/>
    <property type="molecule type" value="Genomic_DNA"/>
</dbReference>
<dbReference type="InterPro" id="IPR012738">
    <property type="entry name" value="Tscrpt_reg_DhaS"/>
</dbReference>
<keyword evidence="5" id="KW-1185">Reference proteome</keyword>
<dbReference type="AlphaFoldDB" id="A0A1G9BD32"/>
<feature type="DNA-binding region" description="H-T-H motif" evidence="2">
    <location>
        <begin position="28"/>
        <end position="47"/>
    </location>
</feature>
<accession>A0A1G9BD32</accession>
<gene>
    <name evidence="4" type="ORF">SAMN04488098_102625</name>
</gene>
<dbReference type="PANTHER" id="PTHR43479:SF7">
    <property type="entry name" value="TETR-FAMILY TRANSCRIPTIONAL REGULATOR"/>
    <property type="match status" value="1"/>
</dbReference>
<evidence type="ECO:0000256" key="2">
    <source>
        <dbReference type="PROSITE-ProRule" id="PRU00335"/>
    </source>
</evidence>
<evidence type="ECO:0000256" key="1">
    <source>
        <dbReference type="ARBA" id="ARBA00023125"/>
    </source>
</evidence>
<dbReference type="SUPFAM" id="SSF46689">
    <property type="entry name" value="Homeodomain-like"/>
    <property type="match status" value="1"/>
</dbReference>
<sequence length="183" mass="22189">MEQETNTKKIIALAFQDLTTEKAIEKISITDIMKKAGFRRQTFYDYFDDRYDLVTWIFYWELCESIYPIKNWENWEDILDHLLTYLESNKIYYKKIFLNIKLDSFKQYFIYSIKNLVNELTNDYFKDQNLSQDGKQLIQTATDFYSYGLSESLYHWVLENCEPSSQNYHAMLVKLVKYQLKID</sequence>
<dbReference type="STRING" id="426701.SAMN04488098_102625"/>
<organism evidence="4 5">
    <name type="scientific">Alkalibacterium thalassium</name>
    <dbReference type="NCBI Taxonomy" id="426701"/>
    <lineage>
        <taxon>Bacteria</taxon>
        <taxon>Bacillati</taxon>
        <taxon>Bacillota</taxon>
        <taxon>Bacilli</taxon>
        <taxon>Lactobacillales</taxon>
        <taxon>Carnobacteriaceae</taxon>
        <taxon>Alkalibacterium</taxon>
    </lineage>
</organism>
<dbReference type="PROSITE" id="PS50977">
    <property type="entry name" value="HTH_TETR_2"/>
    <property type="match status" value="1"/>
</dbReference>
<dbReference type="PANTHER" id="PTHR43479">
    <property type="entry name" value="ACREF/ENVCD OPERON REPRESSOR-RELATED"/>
    <property type="match status" value="1"/>
</dbReference>